<name>A0A484TH30_9ZZZZ</name>
<dbReference type="InterPro" id="IPR052026">
    <property type="entry name" value="ExeA_AAA_ATPase_DNA-bind"/>
</dbReference>
<evidence type="ECO:0000259" key="1">
    <source>
        <dbReference type="Pfam" id="PF13401"/>
    </source>
</evidence>
<dbReference type="Pfam" id="PF13401">
    <property type="entry name" value="AAA_22"/>
    <property type="match status" value="1"/>
</dbReference>
<gene>
    <name evidence="2" type="ORF">BRI6_1089</name>
    <name evidence="3" type="ORF">BRI9_1143</name>
    <name evidence="4" type="ORF">RAN7_1079</name>
</gene>
<evidence type="ECO:0000313" key="4">
    <source>
        <dbReference type="EMBL" id="VFS24015.1"/>
    </source>
</evidence>
<organism evidence="3">
    <name type="scientific">plant metagenome</name>
    <dbReference type="NCBI Taxonomy" id="1297885"/>
    <lineage>
        <taxon>unclassified sequences</taxon>
        <taxon>metagenomes</taxon>
        <taxon>organismal metagenomes</taxon>
    </lineage>
</organism>
<dbReference type="SUPFAM" id="SSF52540">
    <property type="entry name" value="P-loop containing nucleoside triphosphate hydrolases"/>
    <property type="match status" value="1"/>
</dbReference>
<protein>
    <submittedName>
        <fullName evidence="3">Eha</fullName>
    </submittedName>
</protein>
<reference evidence="3" key="1">
    <citation type="submission" date="2019-03" db="EMBL/GenBank/DDBJ databases">
        <authorList>
            <person name="Danneels B."/>
        </authorList>
    </citation>
    <scope>NUCLEOTIDE SEQUENCE</scope>
</reference>
<evidence type="ECO:0000313" key="2">
    <source>
        <dbReference type="EMBL" id="VFR54770.1"/>
    </source>
</evidence>
<dbReference type="GO" id="GO:0016887">
    <property type="term" value="F:ATP hydrolysis activity"/>
    <property type="evidence" value="ECO:0007669"/>
    <property type="project" value="InterPro"/>
</dbReference>
<evidence type="ECO:0000313" key="3">
    <source>
        <dbReference type="EMBL" id="VFR73350.1"/>
    </source>
</evidence>
<accession>A0A484TH30</accession>
<dbReference type="Gene3D" id="3.40.50.300">
    <property type="entry name" value="P-loop containing nucleotide triphosphate hydrolases"/>
    <property type="match status" value="1"/>
</dbReference>
<dbReference type="EMBL" id="CAADII010000037">
    <property type="protein sequence ID" value="VFR54770.1"/>
    <property type="molecule type" value="Genomic_DNA"/>
</dbReference>
<dbReference type="PANTHER" id="PTHR35894">
    <property type="entry name" value="GENERAL SECRETION PATHWAY PROTEIN A-RELATED"/>
    <property type="match status" value="1"/>
</dbReference>
<dbReference type="AlphaFoldDB" id="A0A484TH30"/>
<dbReference type="PANTHER" id="PTHR35894:SF1">
    <property type="entry name" value="PHOSPHORIBULOKINASE _ URIDINE KINASE FAMILY"/>
    <property type="match status" value="1"/>
</dbReference>
<dbReference type="InterPro" id="IPR027417">
    <property type="entry name" value="P-loop_NTPase"/>
</dbReference>
<sequence length="399" mass="44027">MSTAIAAVMAEHQILQSDLGLAIGLSRSATSRFVAHGELPRRNADRVRRAALNFFLNRGIDLVRLRDLVLPPKLAPGNCELPGAAPATPKAVETTEEAPMLLRYEGLMPATRAHFKLPRSPFLDDIASRDDVYQSSSTRYIRAALMDTAMNHGFVAVVGESGAGKSILVEELEERLAAEDRNVLIVKPFVLAMEDNDRTGKTLKSLHIAEALVSALDPTVKNPGSPQARFDQLRELLIASHRAGRRHLVVIEEAHCLPLATLKHLKRFLDLKVGLRRLLGIALIGQPELETKKLSSQNPEVREVAQRCEIINLPPLDADLEGYLRHKFQRFEFDFDQVFDRDAIDAIRARLVYLPRGAKPTDAVSICYPLVVNNLVSRAMNAAALAGWPRVDAQVIAGC</sequence>
<dbReference type="EMBL" id="CAADIK010000035">
    <property type="protein sequence ID" value="VFR73350.1"/>
    <property type="molecule type" value="Genomic_DNA"/>
</dbReference>
<proteinExistence type="predicted"/>
<dbReference type="EMBL" id="CAADIZ010000027">
    <property type="protein sequence ID" value="VFS24015.1"/>
    <property type="molecule type" value="Genomic_DNA"/>
</dbReference>
<dbReference type="InterPro" id="IPR049945">
    <property type="entry name" value="AAA_22"/>
</dbReference>
<feature type="domain" description="ORC1/DEAH AAA+ ATPase" evidence="1">
    <location>
        <begin position="151"/>
        <end position="291"/>
    </location>
</feature>